<dbReference type="InterPro" id="IPR002771">
    <property type="entry name" value="Multi_antbiot-R_MarC"/>
</dbReference>
<evidence type="ECO:0000256" key="1">
    <source>
        <dbReference type="ARBA" id="ARBA00004651"/>
    </source>
</evidence>
<evidence type="ECO:0000313" key="8">
    <source>
        <dbReference type="EMBL" id="QEK37921.1"/>
    </source>
</evidence>
<dbReference type="PANTHER" id="PTHR33508">
    <property type="entry name" value="UPF0056 MEMBRANE PROTEIN YHCE"/>
    <property type="match status" value="1"/>
</dbReference>
<feature type="transmembrane region" description="Helical" evidence="7">
    <location>
        <begin position="170"/>
        <end position="191"/>
    </location>
</feature>
<dbReference type="PANTHER" id="PTHR33508:SF1">
    <property type="entry name" value="UPF0056 MEMBRANE PROTEIN YHCE"/>
    <property type="match status" value="1"/>
</dbReference>
<dbReference type="GO" id="GO:0005886">
    <property type="term" value="C:plasma membrane"/>
    <property type="evidence" value="ECO:0007669"/>
    <property type="project" value="UniProtKB-SubCell"/>
</dbReference>
<comment type="similarity">
    <text evidence="2 7">Belongs to the UPF0056 (MarC) family.</text>
</comment>
<evidence type="ECO:0000256" key="6">
    <source>
        <dbReference type="ARBA" id="ARBA00023136"/>
    </source>
</evidence>
<evidence type="ECO:0000256" key="7">
    <source>
        <dbReference type="RuleBase" id="RU362048"/>
    </source>
</evidence>
<name>A0A5C0UE10_9PROT</name>
<evidence type="ECO:0000256" key="4">
    <source>
        <dbReference type="ARBA" id="ARBA00022692"/>
    </source>
</evidence>
<dbReference type="OrthoDB" id="21094at2"/>
<feature type="transmembrane region" description="Helical" evidence="7">
    <location>
        <begin position="142"/>
        <end position="164"/>
    </location>
</feature>
<evidence type="ECO:0000256" key="2">
    <source>
        <dbReference type="ARBA" id="ARBA00009784"/>
    </source>
</evidence>
<dbReference type="Pfam" id="PF01914">
    <property type="entry name" value="MarC"/>
    <property type="match status" value="1"/>
</dbReference>
<protein>
    <recommendedName>
        <fullName evidence="7">UPF0056 membrane protein</fullName>
    </recommendedName>
</protein>
<keyword evidence="4 7" id="KW-0812">Transmembrane</keyword>
<feature type="transmembrane region" description="Helical" evidence="7">
    <location>
        <begin position="109"/>
        <end position="130"/>
    </location>
</feature>
<sequence>MISSLQIFLNSYASIFFIFNAFVNIFIIISFTPHMNLKQRLNTVKKSIFVATAAVIMFSIVGQLMLDGLKVTMAAMKFTGAILVGPAAYNMVVGHTIDNDGEHKGDLHFFPIGVPTLAGPGVFTAILTIIKQEGANGLIPSSLGVVAAIISVYVVLNIGCRLFSKISPTYMRMMSIFFGTILLALSAQFFIDGFSMMCKCI</sequence>
<feature type="transmembrane region" description="Helical" evidence="7">
    <location>
        <begin position="12"/>
        <end position="35"/>
    </location>
</feature>
<proteinExistence type="inferred from homology"/>
<keyword evidence="3" id="KW-1003">Cell membrane</keyword>
<comment type="subcellular location">
    <subcellularLocation>
        <location evidence="1 7">Cell membrane</location>
        <topology evidence="1 7">Multi-pass membrane protein</topology>
    </subcellularLocation>
</comment>
<keyword evidence="6 7" id="KW-0472">Membrane</keyword>
<keyword evidence="9" id="KW-1185">Reference proteome</keyword>
<gene>
    <name evidence="8" type="ORF">FZC35_00795</name>
</gene>
<dbReference type="AlphaFoldDB" id="A0A5C0UE10"/>
<evidence type="ECO:0000256" key="5">
    <source>
        <dbReference type="ARBA" id="ARBA00022989"/>
    </source>
</evidence>
<evidence type="ECO:0000313" key="9">
    <source>
        <dbReference type="Proteomes" id="UP000325155"/>
    </source>
</evidence>
<accession>A0A5C0UE10</accession>
<feature type="transmembrane region" description="Helical" evidence="7">
    <location>
        <begin position="78"/>
        <end position="97"/>
    </location>
</feature>
<organism evidence="8 9">
    <name type="scientific">Candidatus Cytomitobacter indipagum</name>
    <dbReference type="NCBI Taxonomy" id="2601575"/>
    <lineage>
        <taxon>Bacteria</taxon>
        <taxon>Pseudomonadati</taxon>
        <taxon>Pseudomonadota</taxon>
        <taxon>Alphaproteobacteria</taxon>
        <taxon>Holosporales</taxon>
        <taxon>Holosporaceae</taxon>
        <taxon>Candidatus Cytomitobacter</taxon>
    </lineage>
</organism>
<dbReference type="KEGG" id="cip:FZC35_00795"/>
<dbReference type="RefSeq" id="WP_148980768.1">
    <property type="nucleotide sequence ID" value="NZ_CP043315.1"/>
</dbReference>
<reference evidence="8 9" key="1">
    <citation type="submission" date="2019-08" db="EMBL/GenBank/DDBJ databases">
        <title>Highly reduced genomes of protist endosymbionts show evolutionary convergence.</title>
        <authorList>
            <person name="George E."/>
            <person name="Husnik F."/>
            <person name="Tashyreva D."/>
            <person name="Prokopchuk G."/>
            <person name="Horak A."/>
            <person name="Kwong W.K."/>
            <person name="Lukes J."/>
            <person name="Keeling P.J."/>
        </authorList>
    </citation>
    <scope>NUCLEOTIDE SEQUENCE [LARGE SCALE GENOMIC DNA]</scope>
    <source>
        <strain evidence="8">1605</strain>
    </source>
</reference>
<evidence type="ECO:0000256" key="3">
    <source>
        <dbReference type="ARBA" id="ARBA00022475"/>
    </source>
</evidence>
<dbReference type="Proteomes" id="UP000325155">
    <property type="component" value="Chromosome"/>
</dbReference>
<feature type="transmembrane region" description="Helical" evidence="7">
    <location>
        <begin position="47"/>
        <end position="66"/>
    </location>
</feature>
<dbReference type="EMBL" id="CP043315">
    <property type="protein sequence ID" value="QEK37921.1"/>
    <property type="molecule type" value="Genomic_DNA"/>
</dbReference>
<keyword evidence="5 7" id="KW-1133">Transmembrane helix</keyword>